<dbReference type="PANTHER" id="PTHR47396:SF1">
    <property type="entry name" value="ATP-DEPENDENT HELICASE IRC3-RELATED"/>
    <property type="match status" value="1"/>
</dbReference>
<dbReference type="GO" id="GO:0003677">
    <property type="term" value="F:DNA binding"/>
    <property type="evidence" value="ECO:0007669"/>
    <property type="project" value="InterPro"/>
</dbReference>
<dbReference type="Pfam" id="PF00271">
    <property type="entry name" value="Helicase_C"/>
    <property type="match status" value="1"/>
</dbReference>
<dbReference type="InterPro" id="IPR006935">
    <property type="entry name" value="Helicase/UvrB_N"/>
</dbReference>
<dbReference type="PROSITE" id="PS51194">
    <property type="entry name" value="HELICASE_CTER"/>
    <property type="match status" value="1"/>
</dbReference>
<sequence>MISISEQQLELFMSLFRGRADVYARHWEKDGRSGYSPAYEFNWDEFMAHKRRGGSMKDFENKKPIPLTKEIIKKHLFGQHVVGIYPILPDNTSYFIAADFDGENWLTDSIAFIAACTEVGLTAYLERSRSGNGGHVWIFFAESYPCYKSRQVAHEIIRKAFHVSEFEKEVSFDRLFPNQDTLTGAGFGNLIALPFQGRSVINGNAVFIDPETEKPIPDQWQFLSTVKRHTTAELDSVHQLLFSDAGAPAINISAGGGLGILVSNQIELRRSELTPGLIHFLKEELNFLNTEYLTKRRLGKSIYKVQKYFKLIDESGDTISLPRGFLYALTGFLKENNTAYTVQLDTAHFEQVDYKSQIELTPVQVPIVQLAALNDQGVIVAPSGSGKTIIGLELIARRQLPALILVHRKQLLDQWIERIQTFLGIAKAHIGQYSGTKKKLGKQITVGLLQSLARKGDLTELRDKFGTIIVDECHHIPAATFREVIEQLNPKYIYGLTATPKRKHNDEKLIYVYIGDIIARMEASDFMPVSDLPHQPPEVLIRTTNLSLPFKFTTDNFQLLAKVVCFDTARNQIIIEDVLNKVGESKRLLVLSERKEHLEILAMYLKGKCETIVISGDDSASSRKSKLKQIESGHYRVILSTGQFFGEGVDIRGISCLILAFPFSFEGKLVQYMGRLRDIGVQKTVVDYQDALIPFLDKQFKQRERHYKKLKAKIIFA</sequence>
<reference evidence="3 4" key="1">
    <citation type="journal article" date="2016" name="Nat. Commun.">
        <title>Thousands of microbial genomes shed light on interconnected biogeochemical processes in an aquifer system.</title>
        <authorList>
            <person name="Anantharaman K."/>
            <person name="Brown C.T."/>
            <person name="Hug L.A."/>
            <person name="Sharon I."/>
            <person name="Castelle C.J."/>
            <person name="Probst A.J."/>
            <person name="Thomas B.C."/>
            <person name="Singh A."/>
            <person name="Wilkins M.J."/>
            <person name="Karaoz U."/>
            <person name="Brodie E.L."/>
            <person name="Williams K.H."/>
            <person name="Hubbard S.S."/>
            <person name="Banfield J.F."/>
        </authorList>
    </citation>
    <scope>NUCLEOTIDE SEQUENCE [LARGE SCALE GENOMIC DNA]</scope>
</reference>
<dbReference type="InterPro" id="IPR050742">
    <property type="entry name" value="Helicase_Restrict-Modif_Enz"/>
</dbReference>
<dbReference type="CDD" id="cd17926">
    <property type="entry name" value="DEXHc_RE"/>
    <property type="match status" value="1"/>
</dbReference>
<dbReference type="Pfam" id="PF04851">
    <property type="entry name" value="ResIII"/>
    <property type="match status" value="1"/>
</dbReference>
<dbReference type="InterPro" id="IPR014001">
    <property type="entry name" value="Helicase_ATP-bd"/>
</dbReference>
<evidence type="ECO:0000259" key="1">
    <source>
        <dbReference type="PROSITE" id="PS51192"/>
    </source>
</evidence>
<proteinExistence type="predicted"/>
<dbReference type="SMART" id="SM00487">
    <property type="entry name" value="DEXDc"/>
    <property type="match status" value="1"/>
</dbReference>
<dbReference type="STRING" id="1798683.A3C90_02400"/>
<dbReference type="InterPro" id="IPR027417">
    <property type="entry name" value="P-loop_NTPase"/>
</dbReference>
<dbReference type="Gene3D" id="3.40.50.300">
    <property type="entry name" value="P-loop containing nucleotide triphosphate hydrolases"/>
    <property type="match status" value="2"/>
</dbReference>
<dbReference type="PANTHER" id="PTHR47396">
    <property type="entry name" value="TYPE I RESTRICTION ENZYME ECOKI R PROTEIN"/>
    <property type="match status" value="1"/>
</dbReference>
<feature type="domain" description="Helicase C-terminal" evidence="2">
    <location>
        <begin position="574"/>
        <end position="717"/>
    </location>
</feature>
<feature type="domain" description="Helicase ATP-binding" evidence="1">
    <location>
        <begin position="368"/>
        <end position="518"/>
    </location>
</feature>
<dbReference type="GO" id="GO:0016787">
    <property type="term" value="F:hydrolase activity"/>
    <property type="evidence" value="ECO:0007669"/>
    <property type="project" value="InterPro"/>
</dbReference>
<comment type="caution">
    <text evidence="3">The sequence shown here is derived from an EMBL/GenBank/DDBJ whole genome shotgun (WGS) entry which is preliminary data.</text>
</comment>
<protein>
    <recommendedName>
        <fullName evidence="5">Restriction endonuclease subunit R</fullName>
    </recommendedName>
</protein>
<name>A0A1F6MQ68_9BACT</name>
<dbReference type="GO" id="GO:0005524">
    <property type="term" value="F:ATP binding"/>
    <property type="evidence" value="ECO:0007669"/>
    <property type="project" value="InterPro"/>
</dbReference>
<dbReference type="Proteomes" id="UP000177457">
    <property type="component" value="Unassembled WGS sequence"/>
</dbReference>
<organism evidence="3 4">
    <name type="scientific">Candidatus Magasanikbacteria bacterium RIFCSPHIGHO2_02_FULL_51_14</name>
    <dbReference type="NCBI Taxonomy" id="1798683"/>
    <lineage>
        <taxon>Bacteria</taxon>
        <taxon>Candidatus Magasanikiibacteriota</taxon>
    </lineage>
</organism>
<evidence type="ECO:0000313" key="3">
    <source>
        <dbReference type="EMBL" id="OGH73809.1"/>
    </source>
</evidence>
<dbReference type="Pfam" id="PF22548">
    <property type="entry name" value="AEP-TOTE"/>
    <property type="match status" value="1"/>
</dbReference>
<evidence type="ECO:0000259" key="2">
    <source>
        <dbReference type="PROSITE" id="PS51194"/>
    </source>
</evidence>
<dbReference type="InterPro" id="IPR001650">
    <property type="entry name" value="Helicase_C-like"/>
</dbReference>
<dbReference type="InterPro" id="IPR054347">
    <property type="entry name" value="TOTE_primase"/>
</dbReference>
<dbReference type="AlphaFoldDB" id="A0A1F6MQ68"/>
<evidence type="ECO:0008006" key="5">
    <source>
        <dbReference type="Google" id="ProtNLM"/>
    </source>
</evidence>
<dbReference type="SUPFAM" id="SSF52540">
    <property type="entry name" value="P-loop containing nucleoside triphosphate hydrolases"/>
    <property type="match status" value="2"/>
</dbReference>
<dbReference type="GO" id="GO:0005829">
    <property type="term" value="C:cytosol"/>
    <property type="evidence" value="ECO:0007669"/>
    <property type="project" value="TreeGrafter"/>
</dbReference>
<dbReference type="EMBL" id="MFQE01000015">
    <property type="protein sequence ID" value="OGH73809.1"/>
    <property type="molecule type" value="Genomic_DNA"/>
</dbReference>
<gene>
    <name evidence="3" type="ORF">A3C90_02400</name>
</gene>
<evidence type="ECO:0000313" key="4">
    <source>
        <dbReference type="Proteomes" id="UP000177457"/>
    </source>
</evidence>
<accession>A0A1F6MQ68</accession>
<dbReference type="PROSITE" id="PS51192">
    <property type="entry name" value="HELICASE_ATP_BIND_1"/>
    <property type="match status" value="1"/>
</dbReference>
<dbReference type="CDD" id="cd18785">
    <property type="entry name" value="SF2_C"/>
    <property type="match status" value="1"/>
</dbReference>